<dbReference type="PROSITE" id="PS01124">
    <property type="entry name" value="HTH_ARAC_FAMILY_2"/>
    <property type="match status" value="1"/>
</dbReference>
<gene>
    <name evidence="5" type="ORF">JK635_19450</name>
</gene>
<reference evidence="5 6" key="1">
    <citation type="submission" date="2021-01" db="EMBL/GenBank/DDBJ databases">
        <title>Genome public.</title>
        <authorList>
            <person name="Liu C."/>
            <person name="Sun Q."/>
        </authorList>
    </citation>
    <scope>NUCLEOTIDE SEQUENCE [LARGE SCALE GENOMIC DNA]</scope>
    <source>
        <strain evidence="5 6">YIM B02564</strain>
    </source>
</reference>
<keyword evidence="1" id="KW-0805">Transcription regulation</keyword>
<dbReference type="EMBL" id="JAESWB010000326">
    <property type="protein sequence ID" value="MBL4954341.1"/>
    <property type="molecule type" value="Genomic_DNA"/>
</dbReference>
<dbReference type="Proteomes" id="UP000623967">
    <property type="component" value="Unassembled WGS sequence"/>
</dbReference>
<keyword evidence="6" id="KW-1185">Reference proteome</keyword>
<dbReference type="InterPro" id="IPR041522">
    <property type="entry name" value="CdaR_GGDEF"/>
</dbReference>
<dbReference type="RefSeq" id="WP_202655599.1">
    <property type="nucleotide sequence ID" value="NZ_JAESWB010000326.1"/>
</dbReference>
<comment type="caution">
    <text evidence="5">The sequence shown here is derived from an EMBL/GenBank/DDBJ whole genome shotgun (WGS) entry which is preliminary data.</text>
</comment>
<dbReference type="InterPro" id="IPR009057">
    <property type="entry name" value="Homeodomain-like_sf"/>
</dbReference>
<protein>
    <submittedName>
        <fullName evidence="5">AraC family transcriptional regulator</fullName>
    </submittedName>
</protein>
<keyword evidence="3" id="KW-0804">Transcription</keyword>
<sequence length="547" mass="63117">MNFRVFIVSEDASLLAQMASVNELLHSPFSIKKIDSFFLNNSMNHLDDKAAVVFFDIDHLSIKEQNLVIGAIKEQRNLHFVILKEHFEHEEIRGFFKNGVFDCLKKPVNEEAIYQLFLEIIKEERNYSYSRPDDKNELLQNDLKRSLAYDLIFGNVKHSKKVWNQSQLAGLSNIPNTCMTICIDNFKRLIENKSESWGQSIREGVIKSVHQYFEDNQVEDWVVIINGAEIVNVLLSLPVQNNSMEFKTISSNYAQKIRKMIQKNTGYSVTIGVGNYYEDARNLHLSYKESLQALANKFFNGSNTVIHYEDVEPFSNELDLLQMQEATVMANQLTIGDFEGVKHSLDIVIRKIASKRKINPNLFKLQTLDLLSTLAHAAIDGGAHLKEVLTTQLKFAKELLVLENLEQICQWFYEVVHQFLNQIISNHNETMLKSVQKALLYINSHYTEEISLESVSKQVHLSPNYFSNIFKKTTGSSFIEYLTHLRMDKAKSMLMDLNRTIYQISEDVGYRNSRYFGRVFKAYMGMTPSEFRNSMLVTNVSNKVKTS</sequence>
<dbReference type="InterPro" id="IPR020449">
    <property type="entry name" value="Tscrpt_reg_AraC-type_HTH"/>
</dbReference>
<dbReference type="InterPro" id="IPR018060">
    <property type="entry name" value="HTH_AraC"/>
</dbReference>
<evidence type="ECO:0000256" key="2">
    <source>
        <dbReference type="ARBA" id="ARBA00023125"/>
    </source>
</evidence>
<keyword evidence="2" id="KW-0238">DNA-binding</keyword>
<dbReference type="PANTHER" id="PTHR43280">
    <property type="entry name" value="ARAC-FAMILY TRANSCRIPTIONAL REGULATOR"/>
    <property type="match status" value="1"/>
</dbReference>
<dbReference type="PRINTS" id="PR00032">
    <property type="entry name" value="HTHARAC"/>
</dbReference>
<evidence type="ECO:0000313" key="6">
    <source>
        <dbReference type="Proteomes" id="UP000623967"/>
    </source>
</evidence>
<dbReference type="InterPro" id="IPR018062">
    <property type="entry name" value="HTH_AraC-typ_CS"/>
</dbReference>
<name>A0ABS1TVK5_9BACI</name>
<organism evidence="5 6">
    <name type="scientific">Neobacillus paridis</name>
    <dbReference type="NCBI Taxonomy" id="2803862"/>
    <lineage>
        <taxon>Bacteria</taxon>
        <taxon>Bacillati</taxon>
        <taxon>Bacillota</taxon>
        <taxon>Bacilli</taxon>
        <taxon>Bacillales</taxon>
        <taxon>Bacillaceae</taxon>
        <taxon>Neobacillus</taxon>
    </lineage>
</organism>
<dbReference type="PROSITE" id="PS00041">
    <property type="entry name" value="HTH_ARAC_FAMILY_1"/>
    <property type="match status" value="1"/>
</dbReference>
<evidence type="ECO:0000313" key="5">
    <source>
        <dbReference type="EMBL" id="MBL4954341.1"/>
    </source>
</evidence>
<evidence type="ECO:0000256" key="1">
    <source>
        <dbReference type="ARBA" id="ARBA00023015"/>
    </source>
</evidence>
<evidence type="ECO:0000259" key="4">
    <source>
        <dbReference type="PROSITE" id="PS01124"/>
    </source>
</evidence>
<evidence type="ECO:0000256" key="3">
    <source>
        <dbReference type="ARBA" id="ARBA00023163"/>
    </source>
</evidence>
<proteinExistence type="predicted"/>
<dbReference type="Pfam" id="PF17853">
    <property type="entry name" value="GGDEF_2"/>
    <property type="match status" value="1"/>
</dbReference>
<feature type="domain" description="HTH araC/xylS-type" evidence="4">
    <location>
        <begin position="436"/>
        <end position="534"/>
    </location>
</feature>
<dbReference type="SUPFAM" id="SSF46689">
    <property type="entry name" value="Homeodomain-like"/>
    <property type="match status" value="2"/>
</dbReference>
<dbReference type="PANTHER" id="PTHR43280:SF28">
    <property type="entry name" value="HTH-TYPE TRANSCRIPTIONAL ACTIVATOR RHAS"/>
    <property type="match status" value="1"/>
</dbReference>
<accession>A0ABS1TVK5</accession>
<dbReference type="SMART" id="SM00342">
    <property type="entry name" value="HTH_ARAC"/>
    <property type="match status" value="1"/>
</dbReference>
<dbReference type="Pfam" id="PF12833">
    <property type="entry name" value="HTH_18"/>
    <property type="match status" value="1"/>
</dbReference>
<dbReference type="Gene3D" id="1.10.10.60">
    <property type="entry name" value="Homeodomain-like"/>
    <property type="match status" value="2"/>
</dbReference>